<comment type="caution">
    <text evidence="1">The sequence shown here is derived from an EMBL/GenBank/DDBJ whole genome shotgun (WGS) entry which is preliminary data.</text>
</comment>
<accession>A0AAE0T571</accession>
<proteinExistence type="predicted"/>
<reference evidence="1" key="3">
    <citation type="submission" date="2023-05" db="EMBL/GenBank/DDBJ databases">
        <authorList>
            <person name="Smith C.H."/>
        </authorList>
    </citation>
    <scope>NUCLEOTIDE SEQUENCE</scope>
    <source>
        <strain evidence="1">CHS0354</strain>
        <tissue evidence="1">Mantle</tissue>
    </source>
</reference>
<protein>
    <submittedName>
        <fullName evidence="1">Uncharacterized protein</fullName>
    </submittedName>
</protein>
<evidence type="ECO:0000313" key="1">
    <source>
        <dbReference type="EMBL" id="KAK3603969.1"/>
    </source>
</evidence>
<gene>
    <name evidence="1" type="ORF">CHS0354_037630</name>
</gene>
<dbReference type="EMBL" id="JAEAOA010002202">
    <property type="protein sequence ID" value="KAK3603969.1"/>
    <property type="molecule type" value="Genomic_DNA"/>
</dbReference>
<reference evidence="1" key="2">
    <citation type="journal article" date="2021" name="Genome Biol. Evol.">
        <title>Developing a high-quality reference genome for a parasitic bivalve with doubly uniparental inheritance (Bivalvia: Unionida).</title>
        <authorList>
            <person name="Smith C.H."/>
        </authorList>
    </citation>
    <scope>NUCLEOTIDE SEQUENCE</scope>
    <source>
        <strain evidence="1">CHS0354</strain>
        <tissue evidence="1">Mantle</tissue>
    </source>
</reference>
<keyword evidence="2" id="KW-1185">Reference proteome</keyword>
<reference evidence="1" key="1">
    <citation type="journal article" date="2021" name="Genome Biol. Evol.">
        <title>A High-Quality Reference Genome for a Parasitic Bivalve with Doubly Uniparental Inheritance (Bivalvia: Unionida).</title>
        <authorList>
            <person name="Smith C.H."/>
        </authorList>
    </citation>
    <scope>NUCLEOTIDE SEQUENCE</scope>
    <source>
        <strain evidence="1">CHS0354</strain>
    </source>
</reference>
<sequence length="141" mass="15253">MAVIRNGQRFRPLGHPGPLPKLKLVGNDLPLRPWLEIRRQPPNAISDAVLAVSNAAAFASTGAAADKSNGISARKGNIPLVFFICDTSDFDNFNVTQVLFCMTALGRSACIWSSHGTFPVTFAGVNFRVTPQLILLPMFTL</sequence>
<evidence type="ECO:0000313" key="2">
    <source>
        <dbReference type="Proteomes" id="UP001195483"/>
    </source>
</evidence>
<name>A0AAE0T571_9BIVA</name>
<organism evidence="1 2">
    <name type="scientific">Potamilus streckersoni</name>
    <dbReference type="NCBI Taxonomy" id="2493646"/>
    <lineage>
        <taxon>Eukaryota</taxon>
        <taxon>Metazoa</taxon>
        <taxon>Spiralia</taxon>
        <taxon>Lophotrochozoa</taxon>
        <taxon>Mollusca</taxon>
        <taxon>Bivalvia</taxon>
        <taxon>Autobranchia</taxon>
        <taxon>Heteroconchia</taxon>
        <taxon>Palaeoheterodonta</taxon>
        <taxon>Unionida</taxon>
        <taxon>Unionoidea</taxon>
        <taxon>Unionidae</taxon>
        <taxon>Ambleminae</taxon>
        <taxon>Lampsilini</taxon>
        <taxon>Potamilus</taxon>
    </lineage>
</organism>
<dbReference type="AlphaFoldDB" id="A0AAE0T571"/>
<dbReference type="Proteomes" id="UP001195483">
    <property type="component" value="Unassembled WGS sequence"/>
</dbReference>